<comment type="similarity">
    <text evidence="1">Belongs to the short-chain dehydrogenases/reductases (SDR) family.</text>
</comment>
<dbReference type="CDD" id="cd11731">
    <property type="entry name" value="Lin1944_like_SDR_c"/>
    <property type="match status" value="1"/>
</dbReference>
<evidence type="ECO:0000313" key="4">
    <source>
        <dbReference type="Proteomes" id="UP000184432"/>
    </source>
</evidence>
<dbReference type="InterPro" id="IPR002347">
    <property type="entry name" value="SDR_fam"/>
</dbReference>
<dbReference type="EMBL" id="FQYP01000001">
    <property type="protein sequence ID" value="SHI40640.1"/>
    <property type="molecule type" value="Genomic_DNA"/>
</dbReference>
<dbReference type="Pfam" id="PF13561">
    <property type="entry name" value="adh_short_C2"/>
    <property type="match status" value="1"/>
</dbReference>
<dbReference type="OrthoDB" id="9787486at2"/>
<dbReference type="RefSeq" id="WP_073313464.1">
    <property type="nucleotide sequence ID" value="NZ_FQYP01000001.1"/>
</dbReference>
<keyword evidence="4" id="KW-1185">Reference proteome</keyword>
<sequence>MNILVIGATGTIGKEIYHSLKKQYKEVYAAHRKSTSFPVDITDSQSIKNLFEKLPKLDIVINAAGTATWKHFSDLTEEDYYIGIKSKLMGQVNLVRIAQDYLNNNGAITLTTGILAEHYESKATALSLVNGAIHSFVQSASNELKNNIRLNVVAPGAIAGDFPENQKFAGYYPVDIQKVIEVYKKTIETNSTGQILKIYE</sequence>
<accession>A0A1M6AW25</accession>
<proteinExistence type="inferred from homology"/>
<dbReference type="InterPro" id="IPR051122">
    <property type="entry name" value="SDR_DHRS6-like"/>
</dbReference>
<dbReference type="STRING" id="570521.SAMN04488508_101505"/>
<evidence type="ECO:0000313" key="3">
    <source>
        <dbReference type="EMBL" id="SHI40640.1"/>
    </source>
</evidence>
<name>A0A1M6AW25_9FLAO</name>
<dbReference type="Gene3D" id="3.40.50.720">
    <property type="entry name" value="NAD(P)-binding Rossmann-like Domain"/>
    <property type="match status" value="1"/>
</dbReference>
<dbReference type="PANTHER" id="PTHR43477:SF1">
    <property type="entry name" value="DIHYDROANTICAPSIN 7-DEHYDROGENASE"/>
    <property type="match status" value="1"/>
</dbReference>
<dbReference type="NCBIfam" id="NF005754">
    <property type="entry name" value="PRK07578.1"/>
    <property type="match status" value="1"/>
</dbReference>
<evidence type="ECO:0000256" key="1">
    <source>
        <dbReference type="ARBA" id="ARBA00006484"/>
    </source>
</evidence>
<dbReference type="AlphaFoldDB" id="A0A1M6AW25"/>
<dbReference type="PANTHER" id="PTHR43477">
    <property type="entry name" value="DIHYDROANTICAPSIN 7-DEHYDROGENASE"/>
    <property type="match status" value="1"/>
</dbReference>
<dbReference type="PRINTS" id="PR00081">
    <property type="entry name" value="GDHRDH"/>
</dbReference>
<organism evidence="3 4">
    <name type="scientific">Aquimarina spongiae</name>
    <dbReference type="NCBI Taxonomy" id="570521"/>
    <lineage>
        <taxon>Bacteria</taxon>
        <taxon>Pseudomonadati</taxon>
        <taxon>Bacteroidota</taxon>
        <taxon>Flavobacteriia</taxon>
        <taxon>Flavobacteriales</taxon>
        <taxon>Flavobacteriaceae</taxon>
        <taxon>Aquimarina</taxon>
    </lineage>
</organism>
<reference evidence="4" key="1">
    <citation type="submission" date="2016-11" db="EMBL/GenBank/DDBJ databases">
        <authorList>
            <person name="Varghese N."/>
            <person name="Submissions S."/>
        </authorList>
    </citation>
    <scope>NUCLEOTIDE SEQUENCE [LARGE SCALE GENOMIC DNA]</scope>
    <source>
        <strain evidence="4">DSM 22623</strain>
    </source>
</reference>
<dbReference type="GO" id="GO:0016491">
    <property type="term" value="F:oxidoreductase activity"/>
    <property type="evidence" value="ECO:0007669"/>
    <property type="project" value="UniProtKB-KW"/>
</dbReference>
<protein>
    <submittedName>
        <fullName evidence="3">NAD(P)-dependent dehydrogenase, short-chain alcohol dehydrogenase family</fullName>
    </submittedName>
</protein>
<gene>
    <name evidence="3" type="ORF">SAMN04488508_101505</name>
</gene>
<dbReference type="InterPro" id="IPR036291">
    <property type="entry name" value="NAD(P)-bd_dom_sf"/>
</dbReference>
<dbReference type="SUPFAM" id="SSF51735">
    <property type="entry name" value="NAD(P)-binding Rossmann-fold domains"/>
    <property type="match status" value="1"/>
</dbReference>
<dbReference type="Proteomes" id="UP000184432">
    <property type="component" value="Unassembled WGS sequence"/>
</dbReference>
<evidence type="ECO:0000256" key="2">
    <source>
        <dbReference type="ARBA" id="ARBA00023002"/>
    </source>
</evidence>
<keyword evidence="2" id="KW-0560">Oxidoreductase</keyword>